<feature type="domain" description="Cupin type-1" evidence="2">
    <location>
        <begin position="55"/>
        <end position="200"/>
    </location>
</feature>
<evidence type="ECO:0000313" key="4">
    <source>
        <dbReference type="Proteomes" id="UP000658720"/>
    </source>
</evidence>
<dbReference type="InterPro" id="IPR051610">
    <property type="entry name" value="GPI/OXD"/>
</dbReference>
<dbReference type="Gene3D" id="2.60.120.10">
    <property type="entry name" value="Jelly Rolls"/>
    <property type="match status" value="2"/>
</dbReference>
<keyword evidence="4" id="KW-1185">Reference proteome</keyword>
<dbReference type="InterPro" id="IPR006045">
    <property type="entry name" value="Cupin_1"/>
</dbReference>
<dbReference type="PANTHER" id="PTHR35848">
    <property type="entry name" value="OXALATE-BINDING PROTEIN"/>
    <property type="match status" value="1"/>
</dbReference>
<organism evidence="3 4">
    <name type="scientific">Synechocystis salina LEGE 00031</name>
    <dbReference type="NCBI Taxonomy" id="1828736"/>
    <lineage>
        <taxon>Bacteria</taxon>
        <taxon>Bacillati</taxon>
        <taxon>Cyanobacteriota</taxon>
        <taxon>Cyanophyceae</taxon>
        <taxon>Synechococcales</taxon>
        <taxon>Merismopediaceae</taxon>
        <taxon>Synechocystis</taxon>
    </lineage>
</organism>
<sequence length="394" mass="43225">MVDSIMGKLRRRFLWVALSVLLVTCLGIFSPTIAQTQQWRSLSNVVWGKNLPAFSYAFNKTPLVLYDGGTTKQVGTYNFPVSKGMAGVYMSLEPGAIRELHWHANAAEWAYVMEGRTRITLTSPEGKVEIANVDKGGLWYFPRGWGHSIEGIGPGTAKFLLVFNDGTFSEGATFSVTDWLSHTPIAWVEENLGWTAAQVEQLPKKQVYISSYGPAPGPLASATPQGQTAKIEVPHTHNLLGQQPLVSLGGNELRLASAKEFPGSFNMTGALIHLEPGAMRQLHWHPNADEWQYILDGEMDLTVFASEGKASVSRLQQGDVGYVPKGYGHALRNSSQKSLDILVVFNDGDYQSIDLSNWLASNPSSVLGNTFQISPELTKQLPVQDTTFSLPTQK</sequence>
<gene>
    <name evidence="3" type="ORF">IQ217_01185</name>
</gene>
<dbReference type="RefSeq" id="WP_194018615.1">
    <property type="nucleotide sequence ID" value="NZ_JADEVV010000002.1"/>
</dbReference>
<dbReference type="InterPro" id="IPR014710">
    <property type="entry name" value="RmlC-like_jellyroll"/>
</dbReference>
<dbReference type="NCBIfam" id="TIGR03404">
    <property type="entry name" value="bicupin_oxalic"/>
    <property type="match status" value="1"/>
</dbReference>
<dbReference type="InterPro" id="IPR011051">
    <property type="entry name" value="RmlC_Cupin_sf"/>
</dbReference>
<dbReference type="SUPFAM" id="SSF51182">
    <property type="entry name" value="RmlC-like cupins"/>
    <property type="match status" value="1"/>
</dbReference>
<dbReference type="EMBL" id="JADEVV010000002">
    <property type="protein sequence ID" value="MBE9252487.1"/>
    <property type="molecule type" value="Genomic_DNA"/>
</dbReference>
<keyword evidence="1" id="KW-0479">Metal-binding</keyword>
<evidence type="ECO:0000256" key="1">
    <source>
        <dbReference type="ARBA" id="ARBA00022723"/>
    </source>
</evidence>
<dbReference type="InterPro" id="IPR017774">
    <property type="entry name" value="Bicupin_oxalate_deCO2ase/Oxase"/>
</dbReference>
<dbReference type="PANTHER" id="PTHR35848:SF9">
    <property type="entry name" value="SLL1358 PROTEIN"/>
    <property type="match status" value="1"/>
</dbReference>
<protein>
    <submittedName>
        <fullName evidence="3">Cupin domain-containing protein</fullName>
    </submittedName>
</protein>
<dbReference type="CDD" id="cd20304">
    <property type="entry name" value="cupin_OxDC_N"/>
    <property type="match status" value="1"/>
</dbReference>
<evidence type="ECO:0000259" key="2">
    <source>
        <dbReference type="SMART" id="SM00835"/>
    </source>
</evidence>
<dbReference type="Proteomes" id="UP000658720">
    <property type="component" value="Unassembled WGS sequence"/>
</dbReference>
<dbReference type="SMART" id="SM00835">
    <property type="entry name" value="Cupin_1"/>
    <property type="match status" value="2"/>
</dbReference>
<reference evidence="3 4" key="1">
    <citation type="submission" date="2020-10" db="EMBL/GenBank/DDBJ databases">
        <authorList>
            <person name="Castelo-Branco R."/>
            <person name="Eusebio N."/>
            <person name="Adriana R."/>
            <person name="Vieira A."/>
            <person name="Brugerolle De Fraissinette N."/>
            <person name="Rezende De Castro R."/>
            <person name="Schneider M.P."/>
            <person name="Vasconcelos V."/>
            <person name="Leao P.N."/>
        </authorList>
    </citation>
    <scope>NUCLEOTIDE SEQUENCE [LARGE SCALE GENOMIC DNA]</scope>
    <source>
        <strain evidence="3 4">LEGE 00031</strain>
    </source>
</reference>
<comment type="caution">
    <text evidence="3">The sequence shown here is derived from an EMBL/GenBank/DDBJ whole genome shotgun (WGS) entry which is preliminary data.</text>
</comment>
<proteinExistence type="predicted"/>
<evidence type="ECO:0000313" key="3">
    <source>
        <dbReference type="EMBL" id="MBE9252487.1"/>
    </source>
</evidence>
<accession>A0ABR9VMD9</accession>
<dbReference type="Pfam" id="PF00190">
    <property type="entry name" value="Cupin_1"/>
    <property type="match status" value="2"/>
</dbReference>
<name>A0ABR9VMD9_9SYNC</name>
<dbReference type="CDD" id="cd20305">
    <property type="entry name" value="cupin_OxDC_C"/>
    <property type="match status" value="1"/>
</dbReference>
<feature type="domain" description="Cupin type-1" evidence="2">
    <location>
        <begin position="237"/>
        <end position="379"/>
    </location>
</feature>